<sequence>MEKLYIFTKVNSFEQGVPASLAKEPTQLLQTKLASATPTSQNNAFKWARASGLQTPCGLQEDCDDEESMPTKRIKTEPTDHEAFEKAPDKPTPVFEYSTKRITGNSVADLRMRREREKKKAEIKRQLREIELERKLAELDD</sequence>
<proteinExistence type="predicted"/>
<evidence type="ECO:0000313" key="4">
    <source>
        <dbReference type="Proteomes" id="UP000281468"/>
    </source>
</evidence>
<evidence type="ECO:0000256" key="2">
    <source>
        <dbReference type="SAM" id="MobiDB-lite"/>
    </source>
</evidence>
<dbReference type="EMBL" id="QWIQ01000280">
    <property type="protein sequence ID" value="RMY96880.1"/>
    <property type="molecule type" value="Genomic_DNA"/>
</dbReference>
<protein>
    <submittedName>
        <fullName evidence="3">Uncharacterized protein</fullName>
    </submittedName>
</protein>
<feature type="compositionally biased region" description="Basic and acidic residues" evidence="2">
    <location>
        <begin position="74"/>
        <end position="89"/>
    </location>
</feature>
<dbReference type="Proteomes" id="UP000281468">
    <property type="component" value="Unassembled WGS sequence"/>
</dbReference>
<name>A0A3M7G6W9_HORWE</name>
<organism evidence="3 4">
    <name type="scientific">Hortaea werneckii</name>
    <name type="common">Black yeast</name>
    <name type="synonym">Cladosporium werneckii</name>
    <dbReference type="NCBI Taxonomy" id="91943"/>
    <lineage>
        <taxon>Eukaryota</taxon>
        <taxon>Fungi</taxon>
        <taxon>Dikarya</taxon>
        <taxon>Ascomycota</taxon>
        <taxon>Pezizomycotina</taxon>
        <taxon>Dothideomycetes</taxon>
        <taxon>Dothideomycetidae</taxon>
        <taxon>Mycosphaerellales</taxon>
        <taxon>Teratosphaeriaceae</taxon>
        <taxon>Hortaea</taxon>
    </lineage>
</organism>
<accession>A0A3M7G6W9</accession>
<keyword evidence="1" id="KW-0175">Coiled coil</keyword>
<dbReference type="AlphaFoldDB" id="A0A3M7G6W9"/>
<reference evidence="3 4" key="1">
    <citation type="journal article" date="2018" name="BMC Genomics">
        <title>Genomic evidence for intraspecific hybridization in a clonal and extremely halotolerant yeast.</title>
        <authorList>
            <person name="Gostincar C."/>
            <person name="Stajich J.E."/>
            <person name="Zupancic J."/>
            <person name="Zalar P."/>
            <person name="Gunde-Cimerman N."/>
        </authorList>
    </citation>
    <scope>NUCLEOTIDE SEQUENCE [LARGE SCALE GENOMIC DNA]</scope>
    <source>
        <strain evidence="3 4">EXF-171</strain>
    </source>
</reference>
<feature type="region of interest" description="Disordered" evidence="2">
    <location>
        <begin position="61"/>
        <end position="96"/>
    </location>
</feature>
<evidence type="ECO:0000313" key="3">
    <source>
        <dbReference type="EMBL" id="RMY96880.1"/>
    </source>
</evidence>
<comment type="caution">
    <text evidence="3">The sequence shown here is derived from an EMBL/GenBank/DDBJ whole genome shotgun (WGS) entry which is preliminary data.</text>
</comment>
<gene>
    <name evidence="3" type="ORF">D0862_08358</name>
</gene>
<feature type="coiled-coil region" evidence="1">
    <location>
        <begin position="113"/>
        <end position="140"/>
    </location>
</feature>
<evidence type="ECO:0000256" key="1">
    <source>
        <dbReference type="SAM" id="Coils"/>
    </source>
</evidence>